<sequence length="314" mass="35238">MVATSQFVAVEFDTHPNTWDPKVWNATVGDNVFIGDHVGISISSLTSVKSTKWLSNITGGAVCQAWIRYDSVSKNLSVSFTGFQNNTTVRQDGLVYTVDLKKELPEWVIFGFSAATGDWFEKNNVRSWSFDSSDLQIDTKSAELVKEKTGKVGLIVGLSITIIFLSVLAFVLWMWQKTTREHEAYENSSDQEMDNEFEEGTGPKRFSYLELAQSTSDFAEEVKLGEGACGQKSIENKGQEEPIQLVKWVWKHYETKTLVEAVDPSLGSDFEEEEIKRLMILGLWCAYPNSKRRPLMGEVIKAANGSRRAKDMSG</sequence>
<gene>
    <name evidence="1" type="ORF">L1987_27086</name>
</gene>
<protein>
    <submittedName>
        <fullName evidence="1">Uncharacterized protein</fullName>
    </submittedName>
</protein>
<organism evidence="1 2">
    <name type="scientific">Smallanthus sonchifolius</name>
    <dbReference type="NCBI Taxonomy" id="185202"/>
    <lineage>
        <taxon>Eukaryota</taxon>
        <taxon>Viridiplantae</taxon>
        <taxon>Streptophyta</taxon>
        <taxon>Embryophyta</taxon>
        <taxon>Tracheophyta</taxon>
        <taxon>Spermatophyta</taxon>
        <taxon>Magnoliopsida</taxon>
        <taxon>eudicotyledons</taxon>
        <taxon>Gunneridae</taxon>
        <taxon>Pentapetalae</taxon>
        <taxon>asterids</taxon>
        <taxon>campanulids</taxon>
        <taxon>Asterales</taxon>
        <taxon>Asteraceae</taxon>
        <taxon>Asteroideae</taxon>
        <taxon>Heliantheae alliance</taxon>
        <taxon>Millerieae</taxon>
        <taxon>Smallanthus</taxon>
    </lineage>
</organism>
<name>A0ACB9IDB2_9ASTR</name>
<evidence type="ECO:0000313" key="2">
    <source>
        <dbReference type="Proteomes" id="UP001056120"/>
    </source>
</evidence>
<keyword evidence="2" id="KW-1185">Reference proteome</keyword>
<dbReference type="EMBL" id="CM042026">
    <property type="protein sequence ID" value="KAI3805062.1"/>
    <property type="molecule type" value="Genomic_DNA"/>
</dbReference>
<reference evidence="1 2" key="2">
    <citation type="journal article" date="2022" name="Mol. Ecol. Resour.">
        <title>The genomes of chicory, endive, great burdock and yacon provide insights into Asteraceae paleo-polyploidization history and plant inulin production.</title>
        <authorList>
            <person name="Fan W."/>
            <person name="Wang S."/>
            <person name="Wang H."/>
            <person name="Wang A."/>
            <person name="Jiang F."/>
            <person name="Liu H."/>
            <person name="Zhao H."/>
            <person name="Xu D."/>
            <person name="Zhang Y."/>
        </authorList>
    </citation>
    <scope>NUCLEOTIDE SEQUENCE [LARGE SCALE GENOMIC DNA]</scope>
    <source>
        <strain evidence="2">cv. Yunnan</strain>
        <tissue evidence="1">Leaves</tissue>
    </source>
</reference>
<dbReference type="Proteomes" id="UP001056120">
    <property type="component" value="Linkage Group LG09"/>
</dbReference>
<reference evidence="2" key="1">
    <citation type="journal article" date="2022" name="Mol. Ecol. Resour.">
        <title>The genomes of chicory, endive, great burdock and yacon provide insights into Asteraceae palaeo-polyploidization history and plant inulin production.</title>
        <authorList>
            <person name="Fan W."/>
            <person name="Wang S."/>
            <person name="Wang H."/>
            <person name="Wang A."/>
            <person name="Jiang F."/>
            <person name="Liu H."/>
            <person name="Zhao H."/>
            <person name="Xu D."/>
            <person name="Zhang Y."/>
        </authorList>
    </citation>
    <scope>NUCLEOTIDE SEQUENCE [LARGE SCALE GENOMIC DNA]</scope>
    <source>
        <strain evidence="2">cv. Yunnan</strain>
    </source>
</reference>
<comment type="caution">
    <text evidence="1">The sequence shown here is derived from an EMBL/GenBank/DDBJ whole genome shotgun (WGS) entry which is preliminary data.</text>
</comment>
<accession>A0ACB9IDB2</accession>
<proteinExistence type="predicted"/>
<evidence type="ECO:0000313" key="1">
    <source>
        <dbReference type="EMBL" id="KAI3805062.1"/>
    </source>
</evidence>